<sequence>MISIKSDDFSENYELFVKLCSITSEPMKLVNDKCQDMIVMTAEAFERRNKLLDLREKFLGTDTDKCLSSENTDFQQLGQYINELEKNGE</sequence>
<protein>
    <recommendedName>
        <fullName evidence="3">Antitoxin Phd_YefM, type II toxin-antitoxin system</fullName>
    </recommendedName>
</protein>
<dbReference type="EMBL" id="FNWV01000004">
    <property type="protein sequence ID" value="SEH55173.1"/>
    <property type="molecule type" value="Genomic_DNA"/>
</dbReference>
<evidence type="ECO:0000313" key="2">
    <source>
        <dbReference type="Proteomes" id="UP000183190"/>
    </source>
</evidence>
<dbReference type="RefSeq" id="WP_074715763.1">
    <property type="nucleotide sequence ID" value="NZ_FNWV01000004.1"/>
</dbReference>
<evidence type="ECO:0008006" key="3">
    <source>
        <dbReference type="Google" id="ProtNLM"/>
    </source>
</evidence>
<dbReference type="Proteomes" id="UP000183190">
    <property type="component" value="Unassembled WGS sequence"/>
</dbReference>
<evidence type="ECO:0000313" key="1">
    <source>
        <dbReference type="EMBL" id="SEH55173.1"/>
    </source>
</evidence>
<dbReference type="AlphaFoldDB" id="A0A1H6J8A5"/>
<gene>
    <name evidence="1" type="ORF">SAMN02910265_01370</name>
</gene>
<reference evidence="1 2" key="1">
    <citation type="submission" date="2016-10" db="EMBL/GenBank/DDBJ databases">
        <authorList>
            <person name="de Groot N.N."/>
        </authorList>
    </citation>
    <scope>NUCLEOTIDE SEQUENCE [LARGE SCALE GENOMIC DNA]</scope>
    <source>
        <strain evidence="1 2">YAD2003</strain>
    </source>
</reference>
<dbReference type="OrthoDB" id="9795585at2"/>
<name>A0A1H6J8A5_RUMFL</name>
<proteinExistence type="predicted"/>
<organism evidence="1 2">
    <name type="scientific">Ruminococcus flavefaciens</name>
    <dbReference type="NCBI Taxonomy" id="1265"/>
    <lineage>
        <taxon>Bacteria</taxon>
        <taxon>Bacillati</taxon>
        <taxon>Bacillota</taxon>
        <taxon>Clostridia</taxon>
        <taxon>Eubacteriales</taxon>
        <taxon>Oscillospiraceae</taxon>
        <taxon>Ruminococcus</taxon>
    </lineage>
</organism>
<accession>A0A1H6J8A5</accession>